<protein>
    <submittedName>
        <fullName evidence="2">Uncharacterized protein</fullName>
    </submittedName>
</protein>
<name>A0AAD7JLF4_9AGAR</name>
<dbReference type="AlphaFoldDB" id="A0AAD7JLF4"/>
<sequence>MPFHSQHMPTSSVSWGAASPLFSAVRETERAVGLPVNSPAADILRAMGAGTTLLFQSRSKSRFTHTDWYSRRAHASPTITFLISTQWAPAASGITQWAQRRALRGVRGCLPRPKKASHSGPPRRAEAPCSGPSSEHQGGPRGSPLRKIWTKKHVFN</sequence>
<comment type="caution">
    <text evidence="2">The sequence shown here is derived from an EMBL/GenBank/DDBJ whole genome shotgun (WGS) entry which is preliminary data.</text>
</comment>
<dbReference type="EMBL" id="JARJLG010000032">
    <property type="protein sequence ID" value="KAJ7766497.1"/>
    <property type="molecule type" value="Genomic_DNA"/>
</dbReference>
<evidence type="ECO:0000256" key="1">
    <source>
        <dbReference type="SAM" id="MobiDB-lite"/>
    </source>
</evidence>
<proteinExistence type="predicted"/>
<feature type="region of interest" description="Disordered" evidence="1">
    <location>
        <begin position="108"/>
        <end position="156"/>
    </location>
</feature>
<evidence type="ECO:0000313" key="2">
    <source>
        <dbReference type="EMBL" id="KAJ7766497.1"/>
    </source>
</evidence>
<keyword evidence="3" id="KW-1185">Reference proteome</keyword>
<gene>
    <name evidence="2" type="ORF">DFH07DRAFT_769759</name>
</gene>
<accession>A0AAD7JLF4</accession>
<reference evidence="2" key="1">
    <citation type="submission" date="2023-03" db="EMBL/GenBank/DDBJ databases">
        <title>Massive genome expansion in bonnet fungi (Mycena s.s.) driven by repeated elements and novel gene families across ecological guilds.</title>
        <authorList>
            <consortium name="Lawrence Berkeley National Laboratory"/>
            <person name="Harder C.B."/>
            <person name="Miyauchi S."/>
            <person name="Viragh M."/>
            <person name="Kuo A."/>
            <person name="Thoen E."/>
            <person name="Andreopoulos B."/>
            <person name="Lu D."/>
            <person name="Skrede I."/>
            <person name="Drula E."/>
            <person name="Henrissat B."/>
            <person name="Morin E."/>
            <person name="Kohler A."/>
            <person name="Barry K."/>
            <person name="LaButti K."/>
            <person name="Morin E."/>
            <person name="Salamov A."/>
            <person name="Lipzen A."/>
            <person name="Mereny Z."/>
            <person name="Hegedus B."/>
            <person name="Baldrian P."/>
            <person name="Stursova M."/>
            <person name="Weitz H."/>
            <person name="Taylor A."/>
            <person name="Grigoriev I.V."/>
            <person name="Nagy L.G."/>
            <person name="Martin F."/>
            <person name="Kauserud H."/>
        </authorList>
    </citation>
    <scope>NUCLEOTIDE SEQUENCE</scope>
    <source>
        <strain evidence="2">CBHHK188m</strain>
    </source>
</reference>
<evidence type="ECO:0000313" key="3">
    <source>
        <dbReference type="Proteomes" id="UP001215280"/>
    </source>
</evidence>
<dbReference type="Proteomes" id="UP001215280">
    <property type="component" value="Unassembled WGS sequence"/>
</dbReference>
<organism evidence="2 3">
    <name type="scientific">Mycena maculata</name>
    <dbReference type="NCBI Taxonomy" id="230809"/>
    <lineage>
        <taxon>Eukaryota</taxon>
        <taxon>Fungi</taxon>
        <taxon>Dikarya</taxon>
        <taxon>Basidiomycota</taxon>
        <taxon>Agaricomycotina</taxon>
        <taxon>Agaricomycetes</taxon>
        <taxon>Agaricomycetidae</taxon>
        <taxon>Agaricales</taxon>
        <taxon>Marasmiineae</taxon>
        <taxon>Mycenaceae</taxon>
        <taxon>Mycena</taxon>
    </lineage>
</organism>